<feature type="region of interest" description="Disordered" evidence="1">
    <location>
        <begin position="179"/>
        <end position="236"/>
    </location>
</feature>
<feature type="non-terminal residue" evidence="2">
    <location>
        <position position="236"/>
    </location>
</feature>
<evidence type="ECO:0000313" key="2">
    <source>
        <dbReference type="EMBL" id="CAK0820865.1"/>
    </source>
</evidence>
<dbReference type="EMBL" id="CAUYUJ010007470">
    <property type="protein sequence ID" value="CAK0820865.1"/>
    <property type="molecule type" value="Genomic_DNA"/>
</dbReference>
<feature type="non-terminal residue" evidence="2">
    <location>
        <position position="1"/>
    </location>
</feature>
<sequence>GKRSGCKGAATDTSVAQLLSQAVQATEDAALQAALKQQIEKISSQALRKAGGAWTSAEHHCGQCVDNVLRLRRSLRAAEARESRAAEALAAAAAAKKAAAHAAAQAEGVALAAQASDLPAATFKVEWDGSFCSSPGDVECAVEGRQALGALRAQLVGVKDDLAGRGCEIKAWLAKAAAEGQAPPAPAEAASPPGAEAERQAKVKTEEEAKRLSEARFTAEKEAAARSKSKGKDSDQ</sequence>
<organism evidence="2 3">
    <name type="scientific">Prorocentrum cordatum</name>
    <dbReference type="NCBI Taxonomy" id="2364126"/>
    <lineage>
        <taxon>Eukaryota</taxon>
        <taxon>Sar</taxon>
        <taxon>Alveolata</taxon>
        <taxon>Dinophyceae</taxon>
        <taxon>Prorocentrales</taxon>
        <taxon>Prorocentraceae</taxon>
        <taxon>Prorocentrum</taxon>
    </lineage>
</organism>
<keyword evidence="3" id="KW-1185">Reference proteome</keyword>
<feature type="compositionally biased region" description="Basic and acidic residues" evidence="1">
    <location>
        <begin position="196"/>
        <end position="236"/>
    </location>
</feature>
<evidence type="ECO:0000313" key="3">
    <source>
        <dbReference type="Proteomes" id="UP001189429"/>
    </source>
</evidence>
<name>A0ABN9RPW0_9DINO</name>
<feature type="compositionally biased region" description="Low complexity" evidence="1">
    <location>
        <begin position="179"/>
        <end position="195"/>
    </location>
</feature>
<comment type="caution">
    <text evidence="2">The sequence shown here is derived from an EMBL/GenBank/DDBJ whole genome shotgun (WGS) entry which is preliminary data.</text>
</comment>
<evidence type="ECO:0000256" key="1">
    <source>
        <dbReference type="SAM" id="MobiDB-lite"/>
    </source>
</evidence>
<gene>
    <name evidence="2" type="ORF">PCOR1329_LOCUS22380</name>
</gene>
<dbReference type="Proteomes" id="UP001189429">
    <property type="component" value="Unassembled WGS sequence"/>
</dbReference>
<accession>A0ABN9RPW0</accession>
<proteinExistence type="predicted"/>
<reference evidence="2" key="1">
    <citation type="submission" date="2023-10" db="EMBL/GenBank/DDBJ databases">
        <authorList>
            <person name="Chen Y."/>
            <person name="Shah S."/>
            <person name="Dougan E. K."/>
            <person name="Thang M."/>
            <person name="Chan C."/>
        </authorList>
    </citation>
    <scope>NUCLEOTIDE SEQUENCE [LARGE SCALE GENOMIC DNA]</scope>
</reference>
<protein>
    <submittedName>
        <fullName evidence="2">Uncharacterized protein</fullName>
    </submittedName>
</protein>